<reference evidence="2" key="1">
    <citation type="submission" date="2020-04" db="EMBL/GenBank/DDBJ databases">
        <authorList>
            <person name="Alioto T."/>
            <person name="Alioto T."/>
            <person name="Gomez Garrido J."/>
        </authorList>
    </citation>
    <scope>NUCLEOTIDE SEQUENCE</scope>
    <source>
        <strain evidence="2">A484AB</strain>
    </source>
</reference>
<dbReference type="Proteomes" id="UP001152795">
    <property type="component" value="Unassembled WGS sequence"/>
</dbReference>
<dbReference type="EMBL" id="CACRXK020010598">
    <property type="protein sequence ID" value="CAB4019713.1"/>
    <property type="molecule type" value="Genomic_DNA"/>
</dbReference>
<dbReference type="AlphaFoldDB" id="A0A7D9EW42"/>
<proteinExistence type="predicted"/>
<accession>A0A7D9EW42</accession>
<comment type="caution">
    <text evidence="2">The sequence shown here is derived from an EMBL/GenBank/DDBJ whole genome shotgun (WGS) entry which is preliminary data.</text>
</comment>
<dbReference type="OrthoDB" id="5984203at2759"/>
<name>A0A7D9EW42_PARCT</name>
<evidence type="ECO:0000313" key="2">
    <source>
        <dbReference type="EMBL" id="CAB4019713.1"/>
    </source>
</evidence>
<feature type="region of interest" description="Disordered" evidence="1">
    <location>
        <begin position="1"/>
        <end position="26"/>
    </location>
</feature>
<evidence type="ECO:0000313" key="3">
    <source>
        <dbReference type="Proteomes" id="UP001152795"/>
    </source>
</evidence>
<organism evidence="2 3">
    <name type="scientific">Paramuricea clavata</name>
    <name type="common">Red gorgonian</name>
    <name type="synonym">Violescent sea-whip</name>
    <dbReference type="NCBI Taxonomy" id="317549"/>
    <lineage>
        <taxon>Eukaryota</taxon>
        <taxon>Metazoa</taxon>
        <taxon>Cnidaria</taxon>
        <taxon>Anthozoa</taxon>
        <taxon>Octocorallia</taxon>
        <taxon>Malacalcyonacea</taxon>
        <taxon>Plexauridae</taxon>
        <taxon>Paramuricea</taxon>
    </lineage>
</organism>
<sequence length="571" mass="66067">NATSSKELSNKELSVHGAFSSQGKHEGFQEPGCLKHKENMEHMANAVIDCLKGANFGGRCLDVYRGPREDQWVFNDEKKLKDFLSFTEYNKEVSGMSYEVQETPLLRSLEAVWNIDEKFRGNYWDDYAALYGEDKKTVYRDKCTTIVFGQGANESGYEHKGIHRQSIPDYIRWLSTNGELHYLPYNLRSTFPVGVRDSVAGCFMPSNCIYLAYMLMTKPTGRLLKTIALLAWVPEDDVVKYVDNKDKQLHENKSHGFQRLKWKQHELYKKKKDDLKKDDLVKMCSEKKIVETNRKKYEPVERLALADGEKPPPEIDHYNGTKPLPKTTKEIANFSACYLQSVLKWHCMASCGTKEELILRTTLIANNRKYLCFNRERKMFLDMISMAQSLLFEEKRQSLLPGYAPIYSRRNYQIPTSTTISSDRPRYNASAQTQWSGKSRVDVPEDISLVETLIELFHDLQSHIQQSRSEMETQTVNNEQRGTCNSNEEAFLKEGVRIYWSEEDVEESGWYQGQCMAVVKKVISYAEAKGTYVVEQLECYEVNVKQLLNEKLLTLYDGNELEQFHEIGSYN</sequence>
<evidence type="ECO:0000256" key="1">
    <source>
        <dbReference type="SAM" id="MobiDB-lite"/>
    </source>
</evidence>
<gene>
    <name evidence="2" type="ORF">PACLA_8A052873</name>
</gene>
<keyword evidence="3" id="KW-1185">Reference proteome</keyword>
<protein>
    <submittedName>
        <fullName evidence="2">Uncharacterized protein</fullName>
    </submittedName>
</protein>
<feature type="non-terminal residue" evidence="2">
    <location>
        <position position="571"/>
    </location>
</feature>